<protein>
    <recommendedName>
        <fullName evidence="9">Peroxisomal membrane protein 2</fullName>
    </recommendedName>
</protein>
<dbReference type="AlphaFoldDB" id="A0A7M7P981"/>
<dbReference type="InterPro" id="IPR007248">
    <property type="entry name" value="Mpv17_PMP22"/>
</dbReference>
<evidence type="ECO:0000256" key="1">
    <source>
        <dbReference type="ARBA" id="ARBA00004141"/>
    </source>
</evidence>
<evidence type="ECO:0000256" key="6">
    <source>
        <dbReference type="RuleBase" id="RU363053"/>
    </source>
</evidence>
<dbReference type="KEGG" id="spu:584245"/>
<feature type="transmembrane region" description="Helical" evidence="6">
    <location>
        <begin position="103"/>
        <end position="120"/>
    </location>
</feature>
<comment type="subcellular location">
    <subcellularLocation>
        <location evidence="1">Membrane</location>
        <topology evidence="1">Multi-pass membrane protein</topology>
    </subcellularLocation>
</comment>
<keyword evidence="5 6" id="KW-0472">Membrane</keyword>
<evidence type="ECO:0008006" key="9">
    <source>
        <dbReference type="Google" id="ProtNLM"/>
    </source>
</evidence>
<keyword evidence="4 6" id="KW-1133">Transmembrane helix</keyword>
<dbReference type="CTD" id="5827"/>
<dbReference type="EnsemblMetazoa" id="XM_030992314">
    <property type="protein sequence ID" value="XP_030848174"/>
    <property type="gene ID" value="LOC584245"/>
</dbReference>
<evidence type="ECO:0000313" key="7">
    <source>
        <dbReference type="EnsemblMetazoa" id="XP_030848174"/>
    </source>
</evidence>
<evidence type="ECO:0000256" key="5">
    <source>
        <dbReference type="ARBA" id="ARBA00023136"/>
    </source>
</evidence>
<keyword evidence="8" id="KW-1185">Reference proteome</keyword>
<evidence type="ECO:0000256" key="3">
    <source>
        <dbReference type="ARBA" id="ARBA00022692"/>
    </source>
</evidence>
<evidence type="ECO:0000313" key="8">
    <source>
        <dbReference type="Proteomes" id="UP000007110"/>
    </source>
</evidence>
<organism evidence="7 8">
    <name type="scientific">Strongylocentrotus purpuratus</name>
    <name type="common">Purple sea urchin</name>
    <dbReference type="NCBI Taxonomy" id="7668"/>
    <lineage>
        <taxon>Eukaryota</taxon>
        <taxon>Metazoa</taxon>
        <taxon>Echinodermata</taxon>
        <taxon>Eleutherozoa</taxon>
        <taxon>Echinozoa</taxon>
        <taxon>Echinoidea</taxon>
        <taxon>Euechinoidea</taxon>
        <taxon>Echinacea</taxon>
        <taxon>Camarodonta</taxon>
        <taxon>Echinidea</taxon>
        <taxon>Strongylocentrotidae</taxon>
        <taxon>Strongylocentrotus</taxon>
    </lineage>
</organism>
<keyword evidence="3 6" id="KW-0812">Transmembrane</keyword>
<dbReference type="Proteomes" id="UP000007110">
    <property type="component" value="Unassembled WGS sequence"/>
</dbReference>
<dbReference type="PANTHER" id="PTHR11266:SF80">
    <property type="entry name" value="PEROXISOMAL MEMBRANE PROTEIN 2"/>
    <property type="match status" value="1"/>
</dbReference>
<feature type="transmembrane region" description="Helical" evidence="6">
    <location>
        <begin position="61"/>
        <end position="82"/>
    </location>
</feature>
<dbReference type="FunCoup" id="A0A7M7P981">
    <property type="interactions" value="1080"/>
</dbReference>
<sequence length="184" mass="21088">METTKKEQGSLQILLRGYLRLLKEKPITTKSLTSGAIAGIGDIIAQRLVDPSSPYTVRSTAAFAVLGTFFTGPLSHYFYAWLQKTFPGKDVPTSIKKILCDRLVFAPPYLLIFFYLLGIIEGKGHAVSVEKIRETYWIALKMNWRIWTISQYININYVPLQFRVLFASVIAFVWTIYLAVMRRR</sequence>
<accession>A0A7M7P981</accession>
<dbReference type="GO" id="GO:0005737">
    <property type="term" value="C:cytoplasm"/>
    <property type="evidence" value="ECO:0000318"/>
    <property type="project" value="GO_Central"/>
</dbReference>
<dbReference type="InParanoid" id="A0A7M7P981"/>
<name>A0A7M7P981_STRPU</name>
<dbReference type="RefSeq" id="XP_030848174.1">
    <property type="nucleotide sequence ID" value="XM_030992314.1"/>
</dbReference>
<proteinExistence type="inferred from homology"/>
<dbReference type="OMA" id="QHSVFAY"/>
<dbReference type="PANTHER" id="PTHR11266">
    <property type="entry name" value="PEROXISOMAL MEMBRANE PROTEIN 2, PXMP2 MPV17"/>
    <property type="match status" value="1"/>
</dbReference>
<evidence type="ECO:0000256" key="4">
    <source>
        <dbReference type="ARBA" id="ARBA00022989"/>
    </source>
</evidence>
<reference evidence="7" key="2">
    <citation type="submission" date="2021-01" db="UniProtKB">
        <authorList>
            <consortium name="EnsemblMetazoa"/>
        </authorList>
    </citation>
    <scope>IDENTIFICATION</scope>
</reference>
<dbReference type="GO" id="GO:0005778">
    <property type="term" value="C:peroxisomal membrane"/>
    <property type="evidence" value="ECO:0000318"/>
    <property type="project" value="GO_Central"/>
</dbReference>
<dbReference type="OrthoDB" id="860at2759"/>
<feature type="transmembrane region" description="Helical" evidence="6">
    <location>
        <begin position="160"/>
        <end position="180"/>
    </location>
</feature>
<comment type="similarity">
    <text evidence="2 6">Belongs to the peroxisomal membrane protein PXMP2/4 family.</text>
</comment>
<reference evidence="8" key="1">
    <citation type="submission" date="2015-02" db="EMBL/GenBank/DDBJ databases">
        <title>Genome sequencing for Strongylocentrotus purpuratus.</title>
        <authorList>
            <person name="Murali S."/>
            <person name="Liu Y."/>
            <person name="Vee V."/>
            <person name="English A."/>
            <person name="Wang M."/>
            <person name="Skinner E."/>
            <person name="Han Y."/>
            <person name="Muzny D.M."/>
            <person name="Worley K.C."/>
            <person name="Gibbs R.A."/>
        </authorList>
    </citation>
    <scope>NUCLEOTIDE SEQUENCE</scope>
</reference>
<dbReference type="GeneID" id="584245"/>
<dbReference type="Pfam" id="PF04117">
    <property type="entry name" value="Mpv17_PMP22"/>
    <property type="match status" value="1"/>
</dbReference>
<evidence type="ECO:0000256" key="2">
    <source>
        <dbReference type="ARBA" id="ARBA00006824"/>
    </source>
</evidence>